<dbReference type="OrthoDB" id="1929311at2759"/>
<evidence type="ECO:0000313" key="3">
    <source>
        <dbReference type="Proteomes" id="UP000794436"/>
    </source>
</evidence>
<dbReference type="AlphaFoldDB" id="A0A8K1CKQ2"/>
<name>A0A8K1CKQ2_PYTOL</name>
<gene>
    <name evidence="2" type="ORF">Poli38472_009424</name>
</gene>
<evidence type="ECO:0000313" key="2">
    <source>
        <dbReference type="EMBL" id="TMW65257.1"/>
    </source>
</evidence>
<comment type="caution">
    <text evidence="2">The sequence shown here is derived from an EMBL/GenBank/DDBJ whole genome shotgun (WGS) entry which is preliminary data.</text>
</comment>
<dbReference type="Pfam" id="PF14617">
    <property type="entry name" value="CMS1"/>
    <property type="match status" value="1"/>
</dbReference>
<feature type="region of interest" description="Disordered" evidence="1">
    <location>
        <begin position="1"/>
        <end position="93"/>
    </location>
</feature>
<proteinExistence type="predicted"/>
<feature type="compositionally biased region" description="Acidic residues" evidence="1">
    <location>
        <begin position="54"/>
        <end position="67"/>
    </location>
</feature>
<organism evidence="2 3">
    <name type="scientific">Pythium oligandrum</name>
    <name type="common">Mycoparasitic fungus</name>
    <dbReference type="NCBI Taxonomy" id="41045"/>
    <lineage>
        <taxon>Eukaryota</taxon>
        <taxon>Sar</taxon>
        <taxon>Stramenopiles</taxon>
        <taxon>Oomycota</taxon>
        <taxon>Peronosporomycetes</taxon>
        <taxon>Pythiales</taxon>
        <taxon>Pythiaceae</taxon>
        <taxon>Pythium</taxon>
    </lineage>
</organism>
<dbReference type="InterPro" id="IPR032704">
    <property type="entry name" value="Cms1"/>
</dbReference>
<dbReference type="GO" id="GO:0005634">
    <property type="term" value="C:nucleus"/>
    <property type="evidence" value="ECO:0007669"/>
    <property type="project" value="TreeGrafter"/>
</dbReference>
<keyword evidence="3" id="KW-1185">Reference proteome</keyword>
<dbReference type="PANTHER" id="PTHR24030:SF0">
    <property type="entry name" value="PROTEIN CMSS1"/>
    <property type="match status" value="1"/>
</dbReference>
<dbReference type="GO" id="GO:0030686">
    <property type="term" value="C:90S preribosome"/>
    <property type="evidence" value="ECO:0007669"/>
    <property type="project" value="TreeGrafter"/>
</dbReference>
<dbReference type="Gene3D" id="3.40.50.300">
    <property type="entry name" value="P-loop containing nucleotide triphosphate hydrolases"/>
    <property type="match status" value="1"/>
</dbReference>
<dbReference type="Proteomes" id="UP000794436">
    <property type="component" value="Unassembled WGS sequence"/>
</dbReference>
<reference evidence="2" key="1">
    <citation type="submission" date="2019-03" db="EMBL/GenBank/DDBJ databases">
        <title>Long read genome sequence of the mycoparasitic Pythium oligandrum ATCC 38472 isolated from sugarbeet rhizosphere.</title>
        <authorList>
            <person name="Gaulin E."/>
        </authorList>
    </citation>
    <scope>NUCLEOTIDE SEQUENCE</scope>
    <source>
        <strain evidence="2">ATCC 38472_TT</strain>
    </source>
</reference>
<protein>
    <submittedName>
        <fullName evidence="2">Uncharacterized protein</fullName>
    </submittedName>
</protein>
<evidence type="ECO:0000256" key="1">
    <source>
        <dbReference type="SAM" id="MobiDB-lite"/>
    </source>
</evidence>
<feature type="compositionally biased region" description="Acidic residues" evidence="1">
    <location>
        <begin position="21"/>
        <end position="44"/>
    </location>
</feature>
<dbReference type="InterPro" id="IPR027417">
    <property type="entry name" value="P-loop_NTPase"/>
</dbReference>
<sequence>MSKAMLNDDELEQNWAPEGVDLSDDEDVVSVGSDDELEDDDDMDAPSTKRTRGDEDESDDEEDDGSDDDKPATKKQKNNEKVSTKKEKPTKGLHKVPVAEHFKIVNDFYIKQRGGQMTTLELAEGLAESHFVAPAGLGKHTLPNLSLYMRHLRPAWKVDFKGKGKKYDKSTYFLVICSSALRAVEVLKHFGSFKCKVAKLFAKHMKVEDQEIQLAKTFNPISVGTPGRIKKLLEINALSLEHTTHVFIDMEKDKKAMTLLELKDTAKEMMELLQFHLLPQLKADKLKLVLY</sequence>
<feature type="compositionally biased region" description="Basic and acidic residues" evidence="1">
    <location>
        <begin position="68"/>
        <end position="90"/>
    </location>
</feature>
<dbReference type="PANTHER" id="PTHR24030">
    <property type="entry name" value="PROTEIN CMSS1"/>
    <property type="match status" value="1"/>
</dbReference>
<dbReference type="EMBL" id="SPLM01000038">
    <property type="protein sequence ID" value="TMW65257.1"/>
    <property type="molecule type" value="Genomic_DNA"/>
</dbReference>
<accession>A0A8K1CKQ2</accession>